<feature type="domain" description="YdbS-like PH" evidence="2">
    <location>
        <begin position="255"/>
        <end position="340"/>
    </location>
</feature>
<keyword evidence="1" id="KW-0472">Membrane</keyword>
<feature type="transmembrane region" description="Helical" evidence="1">
    <location>
        <begin position="21"/>
        <end position="37"/>
    </location>
</feature>
<name>A0A371AVK2_9FIRM</name>
<dbReference type="RefSeq" id="WP_115481759.1">
    <property type="nucleotide sequence ID" value="NZ_QRCT01000020.1"/>
</dbReference>
<keyword evidence="1" id="KW-0812">Transmembrane</keyword>
<dbReference type="Pfam" id="PF03703">
    <property type="entry name" value="bPH_2"/>
    <property type="match status" value="2"/>
</dbReference>
<comment type="caution">
    <text evidence="3">The sequence shown here is derived from an EMBL/GenBank/DDBJ whole genome shotgun (WGS) entry which is preliminary data.</text>
</comment>
<sequence>MEQNRKFGPTRGSIITIFNELWKIAASVLGVLFINLVSQNGEVLQATVVIIIGFVFKPISKLIEYLSTIYTVTDKSFYVKKGILVKRTIEIPLEVITTVDFGQSLFYQIFKCYKVKIDNASQAITQKDKAEIVLSLSKKDAFYLKELLMEDSVDKQNIKEKNEKDSLNSSVGEIILLGLFSSNILSIIQILAVGVPVLSFFVNLFSSERKIEDFFDSAFEWFVDGNGVRIILLIVGIIVANFVYVIVNSLLRYYPFQVQMNEKEIRVDYGTLSKKSYTFPRKKISGIKRKQSILMRIFGYESLELMVVGYGDTSEEDKVKEVPLLVPIIKVNKTEQILSQLFKNYQEEKEELHADKKGLFYYFLTFRVFGVIILIMASLLIKQLAVCRVIFLLLGLVVMISVFMEYKAARIFISNHYITIAYGSFRTEKKMIPWNKVEAVSGYGSIWKQKAGLISLRLSTNAPIYESSIKAKNYNKKILGKILEKVPF</sequence>
<feature type="transmembrane region" description="Helical" evidence="1">
    <location>
        <begin position="174"/>
        <end position="202"/>
    </location>
</feature>
<feature type="transmembrane region" description="Helical" evidence="1">
    <location>
        <begin position="359"/>
        <end position="377"/>
    </location>
</feature>
<dbReference type="AlphaFoldDB" id="A0A371AVK2"/>
<dbReference type="PANTHER" id="PTHR34473">
    <property type="entry name" value="UPF0699 TRANSMEMBRANE PROTEIN YDBS"/>
    <property type="match status" value="1"/>
</dbReference>
<proteinExistence type="predicted"/>
<dbReference type="Proteomes" id="UP000255036">
    <property type="component" value="Unassembled WGS sequence"/>
</dbReference>
<dbReference type="PIRSF" id="PIRSF026631">
    <property type="entry name" value="UCP026631"/>
    <property type="match status" value="1"/>
</dbReference>
<feature type="transmembrane region" description="Helical" evidence="1">
    <location>
        <begin position="230"/>
        <end position="251"/>
    </location>
</feature>
<evidence type="ECO:0000256" key="1">
    <source>
        <dbReference type="SAM" id="Phobius"/>
    </source>
</evidence>
<evidence type="ECO:0000313" key="4">
    <source>
        <dbReference type="Proteomes" id="UP000255036"/>
    </source>
</evidence>
<dbReference type="OrthoDB" id="1771625at2"/>
<feature type="transmembrane region" description="Helical" evidence="1">
    <location>
        <begin position="43"/>
        <end position="60"/>
    </location>
</feature>
<evidence type="ECO:0000259" key="2">
    <source>
        <dbReference type="Pfam" id="PF03703"/>
    </source>
</evidence>
<keyword evidence="1" id="KW-1133">Transmembrane helix</keyword>
<dbReference type="EMBL" id="QRCT01000020">
    <property type="protein sequence ID" value="RDU23614.1"/>
    <property type="molecule type" value="Genomic_DNA"/>
</dbReference>
<dbReference type="InterPro" id="IPR014529">
    <property type="entry name" value="UCP026631"/>
</dbReference>
<feature type="transmembrane region" description="Helical" evidence="1">
    <location>
        <begin position="383"/>
        <end position="404"/>
    </location>
</feature>
<protein>
    <recommendedName>
        <fullName evidence="2">YdbS-like PH domain-containing protein</fullName>
    </recommendedName>
</protein>
<evidence type="ECO:0000313" key="3">
    <source>
        <dbReference type="EMBL" id="RDU23614.1"/>
    </source>
</evidence>
<accession>A0A371AVK2</accession>
<organism evidence="3 4">
    <name type="scientific">Anaerosacchariphilus polymeriproducens</name>
    <dbReference type="NCBI Taxonomy" id="1812858"/>
    <lineage>
        <taxon>Bacteria</taxon>
        <taxon>Bacillati</taxon>
        <taxon>Bacillota</taxon>
        <taxon>Clostridia</taxon>
        <taxon>Lachnospirales</taxon>
        <taxon>Lachnospiraceae</taxon>
        <taxon>Anaerosacchariphilus</taxon>
    </lineage>
</organism>
<gene>
    <name evidence="3" type="ORF">DWV06_08505</name>
</gene>
<dbReference type="PANTHER" id="PTHR34473:SF2">
    <property type="entry name" value="UPF0699 TRANSMEMBRANE PROTEIN YDBT"/>
    <property type="match status" value="1"/>
</dbReference>
<keyword evidence="4" id="KW-1185">Reference proteome</keyword>
<feature type="domain" description="YdbS-like PH" evidence="2">
    <location>
        <begin position="65"/>
        <end position="123"/>
    </location>
</feature>
<dbReference type="InterPro" id="IPR005182">
    <property type="entry name" value="YdbS-like_PH"/>
</dbReference>
<reference evidence="3 4" key="1">
    <citation type="submission" date="2018-07" db="EMBL/GenBank/DDBJ databases">
        <title>Anaerosacharophilus polymeroproducens gen. nov. sp. nov., an anaerobic bacterium isolated from salt field.</title>
        <authorList>
            <person name="Kim W."/>
            <person name="Yang S.-H."/>
            <person name="Oh J."/>
            <person name="Lee J.-H."/>
            <person name="Kwon K.K."/>
        </authorList>
    </citation>
    <scope>NUCLEOTIDE SEQUENCE [LARGE SCALE GENOMIC DNA]</scope>
    <source>
        <strain evidence="3 4">MCWD5</strain>
    </source>
</reference>